<evidence type="ECO:0000313" key="2">
    <source>
        <dbReference type="EMBL" id="OHB05421.1"/>
    </source>
</evidence>
<dbReference type="EMBL" id="MHWG01000019">
    <property type="protein sequence ID" value="OHB05421.1"/>
    <property type="molecule type" value="Genomic_DNA"/>
</dbReference>
<dbReference type="InterPro" id="IPR048846">
    <property type="entry name" value="PaaX-like_central"/>
</dbReference>
<reference evidence="2 3" key="1">
    <citation type="journal article" date="2016" name="Nat. Commun.">
        <title>Thousands of microbial genomes shed light on interconnected biogeochemical processes in an aquifer system.</title>
        <authorList>
            <person name="Anantharaman K."/>
            <person name="Brown C.T."/>
            <person name="Hug L.A."/>
            <person name="Sharon I."/>
            <person name="Castelle C.J."/>
            <person name="Probst A.J."/>
            <person name="Thomas B.C."/>
            <person name="Singh A."/>
            <person name="Wilkins M.J."/>
            <person name="Karaoz U."/>
            <person name="Brodie E.L."/>
            <person name="Williams K.H."/>
            <person name="Hubbard S.S."/>
            <person name="Banfield J.F."/>
        </authorList>
    </citation>
    <scope>NUCLEOTIDE SEQUENCE [LARGE SCALE GENOMIC DNA]</scope>
</reference>
<dbReference type="Proteomes" id="UP000177068">
    <property type="component" value="Unassembled WGS sequence"/>
</dbReference>
<evidence type="ECO:0000313" key="3">
    <source>
        <dbReference type="Proteomes" id="UP000177068"/>
    </source>
</evidence>
<gene>
    <name evidence="2" type="ORF">A3A26_00905</name>
</gene>
<protein>
    <recommendedName>
        <fullName evidence="1">Transcriptional repressor PaaX-like central Cas2-like domain-containing protein</fullName>
    </recommendedName>
</protein>
<dbReference type="SUPFAM" id="SSF143430">
    <property type="entry name" value="TTP0101/SSO1404-like"/>
    <property type="match status" value="1"/>
</dbReference>
<dbReference type="Pfam" id="PF20803">
    <property type="entry name" value="PaaX_M"/>
    <property type="match status" value="1"/>
</dbReference>
<name>A0A1G2U7H1_9BACT</name>
<comment type="caution">
    <text evidence="2">The sequence shown here is derived from an EMBL/GenBank/DDBJ whole genome shotgun (WGS) entry which is preliminary data.</text>
</comment>
<evidence type="ECO:0000259" key="1">
    <source>
        <dbReference type="Pfam" id="PF20803"/>
    </source>
</evidence>
<dbReference type="AlphaFoldDB" id="A0A1G2U7H1"/>
<feature type="domain" description="Transcriptional repressor PaaX-like central Cas2-like" evidence="1">
    <location>
        <begin position="60"/>
        <end position="126"/>
    </location>
</feature>
<accession>A0A1G2U7H1</accession>
<sequence>MIHGKRKFKYKGVSVNILGLPSFSTSKNETSGKKKFIQKRHYLRSFTSNFNKKDAPKNLLLMYDIPHVMKKERDWFRRQLKNFDFIMIQKSVWVGPSPLPPDFLNYLKKISLKKEFKTFKLAKPYTEKTNSI</sequence>
<proteinExistence type="predicted"/>
<organism evidence="2 3">
    <name type="scientific">Candidatus Zambryskibacteria bacterium RIFCSPLOWO2_01_FULL_47_14</name>
    <dbReference type="NCBI Taxonomy" id="1802763"/>
    <lineage>
        <taxon>Bacteria</taxon>
        <taxon>Candidatus Zambryskiibacteriota</taxon>
    </lineage>
</organism>